<name>A0A8J3BMK6_9ACTN</name>
<dbReference type="InterPro" id="IPR025438">
    <property type="entry name" value="DUF4180"/>
</dbReference>
<sequence length="133" mass="13659">MERWGTETVGVWDGAVLDGAGAAGDLVGAAFSVGVEWVVLPVARLGADFFALRTGVAGEIVQKCANYRLRLLVVGDISAHTAASGALRDFVREANRGRHVWFADTAADAVARLGGTPSRRPGGKAGAAAPGDD</sequence>
<proteinExistence type="predicted"/>
<reference evidence="3" key="2">
    <citation type="submission" date="2020-09" db="EMBL/GenBank/DDBJ databases">
        <authorList>
            <person name="Sun Q."/>
            <person name="Ohkuma M."/>
        </authorList>
    </citation>
    <scope>NUCLEOTIDE SEQUENCE</scope>
    <source>
        <strain evidence="3">JCM 3091</strain>
    </source>
</reference>
<feature type="domain" description="DUF4180" evidence="2">
    <location>
        <begin position="16"/>
        <end position="113"/>
    </location>
</feature>
<dbReference type="AlphaFoldDB" id="A0A8J3BMK6"/>
<protein>
    <recommendedName>
        <fullName evidence="2">DUF4180 domain-containing protein</fullName>
    </recommendedName>
</protein>
<dbReference type="Pfam" id="PF13788">
    <property type="entry name" value="DUF4180"/>
    <property type="match status" value="1"/>
</dbReference>
<dbReference type="EMBL" id="BMQC01000001">
    <property type="protein sequence ID" value="GGK14612.1"/>
    <property type="molecule type" value="Genomic_DNA"/>
</dbReference>
<dbReference type="Proteomes" id="UP000662200">
    <property type="component" value="Unassembled WGS sequence"/>
</dbReference>
<keyword evidence="4" id="KW-1185">Reference proteome</keyword>
<accession>A0A8J3BMK6</accession>
<evidence type="ECO:0000313" key="4">
    <source>
        <dbReference type="Proteomes" id="UP000662200"/>
    </source>
</evidence>
<feature type="region of interest" description="Disordered" evidence="1">
    <location>
        <begin position="113"/>
        <end position="133"/>
    </location>
</feature>
<reference evidence="3" key="1">
    <citation type="journal article" date="2014" name="Int. J. Syst. Evol. Microbiol.">
        <title>Complete genome sequence of Corynebacterium casei LMG S-19264T (=DSM 44701T), isolated from a smear-ripened cheese.</title>
        <authorList>
            <consortium name="US DOE Joint Genome Institute (JGI-PGF)"/>
            <person name="Walter F."/>
            <person name="Albersmeier A."/>
            <person name="Kalinowski J."/>
            <person name="Ruckert C."/>
        </authorList>
    </citation>
    <scope>NUCLEOTIDE SEQUENCE</scope>
    <source>
        <strain evidence="3">JCM 3091</strain>
    </source>
</reference>
<evidence type="ECO:0000313" key="3">
    <source>
        <dbReference type="EMBL" id="GGK14612.1"/>
    </source>
</evidence>
<gene>
    <name evidence="3" type="ORF">GCM10010124_03960</name>
</gene>
<organism evidence="3 4">
    <name type="scientific">Pilimelia terevasa</name>
    <dbReference type="NCBI Taxonomy" id="53372"/>
    <lineage>
        <taxon>Bacteria</taxon>
        <taxon>Bacillati</taxon>
        <taxon>Actinomycetota</taxon>
        <taxon>Actinomycetes</taxon>
        <taxon>Micromonosporales</taxon>
        <taxon>Micromonosporaceae</taxon>
        <taxon>Pilimelia</taxon>
    </lineage>
</organism>
<evidence type="ECO:0000256" key="1">
    <source>
        <dbReference type="SAM" id="MobiDB-lite"/>
    </source>
</evidence>
<comment type="caution">
    <text evidence="3">The sequence shown here is derived from an EMBL/GenBank/DDBJ whole genome shotgun (WGS) entry which is preliminary data.</text>
</comment>
<evidence type="ECO:0000259" key="2">
    <source>
        <dbReference type="Pfam" id="PF13788"/>
    </source>
</evidence>